<proteinExistence type="predicted"/>
<dbReference type="OrthoDB" id="9889388at2"/>
<sequence length="155" mass="17705">MRTIFFLVVALTGSTLALAESAGLYSHMHTVFDVLPHEKILKTEISRCEEQAENMGEDQARVEKSCKPAFESSFAEMVRLNNKRITPNDSWSLCLNEAKDGDSYDYTVAVKCMRVVNELCPVDQDFNYIDAKKCFTTMNNHYWVNDPKIDEPIQP</sequence>
<evidence type="ECO:0000256" key="1">
    <source>
        <dbReference type="SAM" id="SignalP"/>
    </source>
</evidence>
<accession>A0A345P9A9</accession>
<dbReference type="AlphaFoldDB" id="A0A345P9A9"/>
<keyword evidence="1" id="KW-0732">Signal</keyword>
<dbReference type="RefSeq" id="WP_114899976.1">
    <property type="nucleotide sequence ID" value="NZ_CP031222.1"/>
</dbReference>
<keyword evidence="3" id="KW-1185">Reference proteome</keyword>
<gene>
    <name evidence="2" type="ORF">HYN46_14090</name>
</gene>
<name>A0A345P9A9_9GAMM</name>
<organism evidence="2 3">
    <name type="scientific">Aquirhabdus parva</name>
    <dbReference type="NCBI Taxonomy" id="2283318"/>
    <lineage>
        <taxon>Bacteria</taxon>
        <taxon>Pseudomonadati</taxon>
        <taxon>Pseudomonadota</taxon>
        <taxon>Gammaproteobacteria</taxon>
        <taxon>Moraxellales</taxon>
        <taxon>Moraxellaceae</taxon>
        <taxon>Aquirhabdus</taxon>
    </lineage>
</organism>
<reference evidence="2 3" key="1">
    <citation type="submission" date="2018-07" db="EMBL/GenBank/DDBJ databases">
        <title>Genome sequencing of Moraxellaceae gen. HYN0046.</title>
        <authorList>
            <person name="Kim M."/>
            <person name="Yi H."/>
        </authorList>
    </citation>
    <scope>NUCLEOTIDE SEQUENCE [LARGE SCALE GENOMIC DNA]</scope>
    <source>
        <strain evidence="2 3">HYN0046</strain>
    </source>
</reference>
<dbReference type="Proteomes" id="UP000253940">
    <property type="component" value="Chromosome"/>
</dbReference>
<protein>
    <submittedName>
        <fullName evidence="2">Uncharacterized protein</fullName>
    </submittedName>
</protein>
<feature type="chain" id="PRO_5017062651" evidence="1">
    <location>
        <begin position="20"/>
        <end position="155"/>
    </location>
</feature>
<feature type="signal peptide" evidence="1">
    <location>
        <begin position="1"/>
        <end position="19"/>
    </location>
</feature>
<evidence type="ECO:0000313" key="2">
    <source>
        <dbReference type="EMBL" id="AXI03868.1"/>
    </source>
</evidence>
<dbReference type="KEGG" id="mbah:HYN46_14090"/>
<dbReference type="EMBL" id="CP031222">
    <property type="protein sequence ID" value="AXI03868.1"/>
    <property type="molecule type" value="Genomic_DNA"/>
</dbReference>
<evidence type="ECO:0000313" key="3">
    <source>
        <dbReference type="Proteomes" id="UP000253940"/>
    </source>
</evidence>